<dbReference type="PANTHER" id="PTHR34413">
    <property type="entry name" value="PROPHAGE TAIL FIBER ASSEMBLY PROTEIN HOMOLOG TFAE-RELATED-RELATED"/>
    <property type="match status" value="1"/>
</dbReference>
<dbReference type="AlphaFoldDB" id="A0ABD4KDG1"/>
<reference evidence="1 2" key="1">
    <citation type="submission" date="2020-11" db="EMBL/GenBank/DDBJ databases">
        <title>Identification of Lelliottia nimipressuralis from Wound Infection by Whole Genome-Based Bacterial Identification.</title>
        <authorList>
            <person name="Navarathna D.H."/>
            <person name="Choi H."/>
            <person name="Jinadatha C."/>
            <person name="Chatterjee P."/>
            <person name="Hwang M."/>
        </authorList>
    </citation>
    <scope>NUCLEOTIDE SEQUENCE [LARGE SCALE GENOMIC DNA]</scope>
    <source>
        <strain evidence="1 2">DN2020</strain>
    </source>
</reference>
<sequence>MKPVFDENELATDAGEIRCYYYDAVTAEYMGWSDEYINIGVSMPGESTDIDPGEEVAGEVAIFTGAGWTQKEDHRGDTVYSTDTGEESTVDYIGPVKDGYTSIAPTGPYDKWDGETWVTDTDAQHAADVEAANQEKQRLLEQAAVVTSDWKTELALGIISDEDKASLIEWVNYVKTVKAVDTSTAPDIIWPTPPAE</sequence>
<name>A0ABD4KDG1_9ENTR</name>
<dbReference type="InterPro" id="IPR003458">
    <property type="entry name" value="Phage_T4_Gp38_tail_assem"/>
</dbReference>
<protein>
    <submittedName>
        <fullName evidence="1">Tail fiber assembly protein</fullName>
    </submittedName>
</protein>
<dbReference type="Proteomes" id="UP000628560">
    <property type="component" value="Unassembled WGS sequence"/>
</dbReference>
<dbReference type="InterPro" id="IPR051220">
    <property type="entry name" value="TFA_Chaperone"/>
</dbReference>
<dbReference type="Pfam" id="PF02413">
    <property type="entry name" value="Caudo_TAP"/>
    <property type="match status" value="1"/>
</dbReference>
<proteinExistence type="predicted"/>
<organism evidence="1 2">
    <name type="scientific">Lelliottia nimipressuralis</name>
    <dbReference type="NCBI Taxonomy" id="69220"/>
    <lineage>
        <taxon>Bacteria</taxon>
        <taxon>Pseudomonadati</taxon>
        <taxon>Pseudomonadota</taxon>
        <taxon>Gammaproteobacteria</taxon>
        <taxon>Enterobacterales</taxon>
        <taxon>Enterobacteriaceae</taxon>
        <taxon>Lelliottia</taxon>
    </lineage>
</organism>
<dbReference type="PANTHER" id="PTHR34413:SF2">
    <property type="entry name" value="PROPHAGE TAIL FIBER ASSEMBLY PROTEIN HOMOLOG TFAE-RELATED"/>
    <property type="match status" value="1"/>
</dbReference>
<dbReference type="EMBL" id="JADIXP010000008">
    <property type="protein sequence ID" value="MBF4179128.1"/>
    <property type="molecule type" value="Genomic_DNA"/>
</dbReference>
<gene>
    <name evidence="1" type="ORF">ISP11_14755</name>
</gene>
<evidence type="ECO:0000313" key="1">
    <source>
        <dbReference type="EMBL" id="MBF4179128.1"/>
    </source>
</evidence>
<evidence type="ECO:0000313" key="2">
    <source>
        <dbReference type="Proteomes" id="UP000628560"/>
    </source>
</evidence>
<comment type="caution">
    <text evidence="1">The sequence shown here is derived from an EMBL/GenBank/DDBJ whole genome shotgun (WGS) entry which is preliminary data.</text>
</comment>
<dbReference type="RefSeq" id="WP_194513706.1">
    <property type="nucleotide sequence ID" value="NZ_JADIXP010000008.1"/>
</dbReference>
<accession>A0ABD4KDG1</accession>